<dbReference type="Gene3D" id="2.40.50.100">
    <property type="match status" value="1"/>
</dbReference>
<name>A0ABR9NQE2_9BACT</name>
<feature type="coiled-coil region" evidence="2">
    <location>
        <begin position="106"/>
        <end position="133"/>
    </location>
</feature>
<feature type="domain" description="YknX-like C-terminal permuted SH3-like" evidence="5">
    <location>
        <begin position="303"/>
        <end position="370"/>
    </location>
</feature>
<dbReference type="SUPFAM" id="SSF111369">
    <property type="entry name" value="HlyD-like secretion proteins"/>
    <property type="match status" value="1"/>
</dbReference>
<dbReference type="Gene3D" id="2.40.420.20">
    <property type="match status" value="1"/>
</dbReference>
<dbReference type="Proteomes" id="UP000618926">
    <property type="component" value="Unassembled WGS sequence"/>
</dbReference>
<dbReference type="Pfam" id="PF25989">
    <property type="entry name" value="YknX_C"/>
    <property type="match status" value="1"/>
</dbReference>
<dbReference type="RefSeq" id="WP_066356833.1">
    <property type="nucleotide sequence ID" value="NZ_JADBFD010000001.1"/>
</dbReference>
<sequence length="370" mass="38148">MRMGRGVRGACGVVLLGVALTGCGHKADKAESKQPPVVTGVTLVPAAGQAIPDGAEAVGTVRAADAAVIAARLPATVTGVLVREGDRVGKGKLLVTLEAAESSAQASAAAAQVAEAERALDEARARKRLADATYERYANLFKDEAVTRQEMDNRRADRDVAEQGVGRATARLAASRESARAAGVVAGYTRIVSPLAGVVTAKQVENGMTVFPGTPLMTIEGDGGHRLEASVPESLAGRVKRGQRVPVTIDGAGLSLEGRVVEVVPAADPASRTFTVKVELAGAGIRSGMFGRAFIATGERQGILVPKSAVMERGALSSVWTVDQGNVARLRLVKTGKPLGDRIEILSGLTAGERVIAAGLEKVVEGAKIQ</sequence>
<evidence type="ECO:0000259" key="3">
    <source>
        <dbReference type="Pfam" id="PF25954"/>
    </source>
</evidence>
<dbReference type="InterPro" id="IPR058792">
    <property type="entry name" value="Beta-barrel_RND_2"/>
</dbReference>
<comment type="similarity">
    <text evidence="1">Belongs to the membrane fusion protein (MFP) (TC 8.A.1) family.</text>
</comment>
<evidence type="ECO:0000259" key="4">
    <source>
        <dbReference type="Pfam" id="PF25973"/>
    </source>
</evidence>
<feature type="domain" description="CzcB-like barrel-sandwich hybrid" evidence="4">
    <location>
        <begin position="67"/>
        <end position="219"/>
    </location>
</feature>
<dbReference type="InterPro" id="IPR006143">
    <property type="entry name" value="RND_pump_MFP"/>
</dbReference>
<protein>
    <submittedName>
        <fullName evidence="6">Efflux RND transporter periplasmic adaptor subunit</fullName>
    </submittedName>
</protein>
<evidence type="ECO:0000313" key="7">
    <source>
        <dbReference type="Proteomes" id="UP000618926"/>
    </source>
</evidence>
<dbReference type="EMBL" id="JADBFD010000001">
    <property type="protein sequence ID" value="MBE2886476.1"/>
    <property type="molecule type" value="Genomic_DNA"/>
</dbReference>
<feature type="domain" description="CusB-like beta-barrel" evidence="3">
    <location>
        <begin position="227"/>
        <end position="294"/>
    </location>
</feature>
<dbReference type="NCBIfam" id="TIGR01730">
    <property type="entry name" value="RND_mfp"/>
    <property type="match status" value="1"/>
</dbReference>
<dbReference type="PANTHER" id="PTHR30469:SF38">
    <property type="entry name" value="HLYD FAMILY SECRETION PROTEIN"/>
    <property type="match status" value="1"/>
</dbReference>
<dbReference type="Gene3D" id="1.10.287.470">
    <property type="entry name" value="Helix hairpin bin"/>
    <property type="match status" value="1"/>
</dbReference>
<dbReference type="PROSITE" id="PS51257">
    <property type="entry name" value="PROKAR_LIPOPROTEIN"/>
    <property type="match status" value="1"/>
</dbReference>
<evidence type="ECO:0000256" key="1">
    <source>
        <dbReference type="ARBA" id="ARBA00009477"/>
    </source>
</evidence>
<gene>
    <name evidence="6" type="ORF">IIE05_00670</name>
</gene>
<comment type="caution">
    <text evidence="6">The sequence shown here is derived from an EMBL/GenBank/DDBJ whole genome shotgun (WGS) entry which is preliminary data.</text>
</comment>
<dbReference type="Pfam" id="PF25954">
    <property type="entry name" value="Beta-barrel_RND_2"/>
    <property type="match status" value="1"/>
</dbReference>
<dbReference type="InterPro" id="IPR058647">
    <property type="entry name" value="BSH_CzcB-like"/>
</dbReference>
<accession>A0ABR9NQE2</accession>
<evidence type="ECO:0000313" key="6">
    <source>
        <dbReference type="EMBL" id="MBE2886476.1"/>
    </source>
</evidence>
<keyword evidence="2" id="KW-0175">Coiled coil</keyword>
<dbReference type="Gene3D" id="2.40.30.170">
    <property type="match status" value="1"/>
</dbReference>
<keyword evidence="7" id="KW-1185">Reference proteome</keyword>
<proteinExistence type="inferred from homology"/>
<dbReference type="PANTHER" id="PTHR30469">
    <property type="entry name" value="MULTIDRUG RESISTANCE PROTEIN MDTA"/>
    <property type="match status" value="1"/>
</dbReference>
<evidence type="ECO:0000259" key="5">
    <source>
        <dbReference type="Pfam" id="PF25989"/>
    </source>
</evidence>
<reference evidence="6 7" key="1">
    <citation type="submission" date="2020-10" db="EMBL/GenBank/DDBJ databases">
        <title>Investigation of anaerobic biodegradation of phenanthrene by a sulfate-dependent Geobacter anodireducens strain PheS2.</title>
        <authorList>
            <person name="Zhang Z."/>
        </authorList>
    </citation>
    <scope>NUCLEOTIDE SEQUENCE [LARGE SCALE GENOMIC DNA]</scope>
    <source>
        <strain evidence="6 7">PheS2</strain>
    </source>
</reference>
<dbReference type="InterPro" id="IPR058637">
    <property type="entry name" value="YknX-like_C"/>
</dbReference>
<evidence type="ECO:0000256" key="2">
    <source>
        <dbReference type="SAM" id="Coils"/>
    </source>
</evidence>
<organism evidence="6 7">
    <name type="scientific">Geobacter anodireducens</name>
    <dbReference type="NCBI Taxonomy" id="1340425"/>
    <lineage>
        <taxon>Bacteria</taxon>
        <taxon>Pseudomonadati</taxon>
        <taxon>Thermodesulfobacteriota</taxon>
        <taxon>Desulfuromonadia</taxon>
        <taxon>Geobacterales</taxon>
        <taxon>Geobacteraceae</taxon>
        <taxon>Geobacter</taxon>
    </lineage>
</organism>
<dbReference type="Pfam" id="PF25973">
    <property type="entry name" value="BSH_CzcB"/>
    <property type="match status" value="1"/>
</dbReference>